<dbReference type="Proteomes" id="UP001244011">
    <property type="component" value="Unassembled WGS sequence"/>
</dbReference>
<dbReference type="EMBL" id="MU839007">
    <property type="protein sequence ID" value="KAK1767848.1"/>
    <property type="molecule type" value="Genomic_DNA"/>
</dbReference>
<feature type="region of interest" description="Disordered" evidence="1">
    <location>
        <begin position="87"/>
        <end position="118"/>
    </location>
</feature>
<keyword evidence="3" id="KW-1185">Reference proteome</keyword>
<comment type="caution">
    <text evidence="2">The sequence shown here is derived from an EMBL/GenBank/DDBJ whole genome shotgun (WGS) entry which is preliminary data.</text>
</comment>
<evidence type="ECO:0000313" key="3">
    <source>
        <dbReference type="Proteomes" id="UP001244011"/>
    </source>
</evidence>
<name>A0AAJ0FLZ5_9PEZI</name>
<organism evidence="2 3">
    <name type="scientific">Phialemonium atrogriseum</name>
    <dbReference type="NCBI Taxonomy" id="1093897"/>
    <lineage>
        <taxon>Eukaryota</taxon>
        <taxon>Fungi</taxon>
        <taxon>Dikarya</taxon>
        <taxon>Ascomycota</taxon>
        <taxon>Pezizomycotina</taxon>
        <taxon>Sordariomycetes</taxon>
        <taxon>Sordariomycetidae</taxon>
        <taxon>Cephalothecales</taxon>
        <taxon>Cephalothecaceae</taxon>
        <taxon>Phialemonium</taxon>
    </lineage>
</organism>
<reference evidence="2" key="1">
    <citation type="submission" date="2023-06" db="EMBL/GenBank/DDBJ databases">
        <title>Genome-scale phylogeny and comparative genomics of the fungal order Sordariales.</title>
        <authorList>
            <consortium name="Lawrence Berkeley National Laboratory"/>
            <person name="Hensen N."/>
            <person name="Bonometti L."/>
            <person name="Westerberg I."/>
            <person name="Brannstrom I.O."/>
            <person name="Guillou S."/>
            <person name="Cros-Aarteil S."/>
            <person name="Calhoun S."/>
            <person name="Haridas S."/>
            <person name="Kuo A."/>
            <person name="Mondo S."/>
            <person name="Pangilinan J."/>
            <person name="Riley R."/>
            <person name="Labutti K."/>
            <person name="Andreopoulos B."/>
            <person name="Lipzen A."/>
            <person name="Chen C."/>
            <person name="Yanf M."/>
            <person name="Daum C."/>
            <person name="Ng V."/>
            <person name="Clum A."/>
            <person name="Steindorff A."/>
            <person name="Ohm R."/>
            <person name="Martin F."/>
            <person name="Silar P."/>
            <person name="Natvig D."/>
            <person name="Lalanne C."/>
            <person name="Gautier V."/>
            <person name="Ament-Velasquez S.L."/>
            <person name="Kruys A."/>
            <person name="Hutchinson M.I."/>
            <person name="Powell A.J."/>
            <person name="Barry K."/>
            <person name="Miller A.N."/>
            <person name="Grigoriev I.V."/>
            <person name="Debuchy R."/>
            <person name="Gladieux P."/>
            <person name="Thoren M.H."/>
            <person name="Johannesson H."/>
        </authorList>
    </citation>
    <scope>NUCLEOTIDE SEQUENCE</scope>
    <source>
        <strain evidence="2">8032-3</strain>
    </source>
</reference>
<accession>A0AAJ0FLZ5</accession>
<dbReference type="AlphaFoldDB" id="A0AAJ0FLZ5"/>
<gene>
    <name evidence="2" type="ORF">QBC33DRAFT_60730</name>
</gene>
<proteinExistence type="predicted"/>
<dbReference type="RefSeq" id="XP_060284061.1">
    <property type="nucleotide sequence ID" value="XM_060432338.1"/>
</dbReference>
<evidence type="ECO:0000256" key="1">
    <source>
        <dbReference type="SAM" id="MobiDB-lite"/>
    </source>
</evidence>
<protein>
    <submittedName>
        <fullName evidence="2">Uncharacterized protein</fullName>
    </submittedName>
</protein>
<sequence>MGNLVVVNFTCPFLRQPLRPTPPPRQKPILQSLSPTFFSPICEKRKSERVSPPPPYFCRFAAPPETTLDVPAEMLLLTFLAIRHRGRREVGREERTETHRPLTQGGNGEGRSREAGWEGNHVSVRKTDIQTGCLLCRQDCWGRRPFTKPYHKRKGGRVWAAAASPSAGDQGKRVTLLAVIPYIIHTASRGFGRGWALYDN</sequence>
<dbReference type="GeneID" id="85315525"/>
<feature type="compositionally biased region" description="Basic and acidic residues" evidence="1">
    <location>
        <begin position="88"/>
        <end position="100"/>
    </location>
</feature>
<evidence type="ECO:0000313" key="2">
    <source>
        <dbReference type="EMBL" id="KAK1767848.1"/>
    </source>
</evidence>